<name>A0A0K1QEN1_9BACT</name>
<evidence type="ECO:0000313" key="1">
    <source>
        <dbReference type="EMBL" id="AKV04211.1"/>
    </source>
</evidence>
<evidence type="ECO:0008006" key="3">
    <source>
        <dbReference type="Google" id="ProtNLM"/>
    </source>
</evidence>
<evidence type="ECO:0000313" key="2">
    <source>
        <dbReference type="Proteomes" id="UP000064967"/>
    </source>
</evidence>
<dbReference type="Proteomes" id="UP000064967">
    <property type="component" value="Chromosome"/>
</dbReference>
<gene>
    <name evidence="1" type="ORF">AKJ09_10874</name>
</gene>
<accession>A0A0K1QEN1</accession>
<proteinExistence type="predicted"/>
<dbReference type="InterPro" id="IPR036513">
    <property type="entry name" value="STAS_dom_sf"/>
</dbReference>
<dbReference type="SUPFAM" id="SSF52091">
    <property type="entry name" value="SpoIIaa-like"/>
    <property type="match status" value="1"/>
</dbReference>
<dbReference type="EMBL" id="CP012333">
    <property type="protein sequence ID" value="AKV04211.1"/>
    <property type="molecule type" value="Genomic_DNA"/>
</dbReference>
<dbReference type="STRING" id="1391654.AKJ09_10874"/>
<reference evidence="1 2" key="1">
    <citation type="submission" date="2015-08" db="EMBL/GenBank/DDBJ databases">
        <authorList>
            <person name="Babu N.S."/>
            <person name="Beckwith C.J."/>
            <person name="Beseler K.G."/>
            <person name="Brison A."/>
            <person name="Carone J.V."/>
            <person name="Caskin T.P."/>
            <person name="Diamond M."/>
            <person name="Durham M.E."/>
            <person name="Foxe J.M."/>
            <person name="Go M."/>
            <person name="Henderson B.A."/>
            <person name="Jones I.B."/>
            <person name="McGettigan J.A."/>
            <person name="Micheletti S.J."/>
            <person name="Nasrallah M.E."/>
            <person name="Ortiz D."/>
            <person name="Piller C.R."/>
            <person name="Privatt S.R."/>
            <person name="Schneider S.L."/>
            <person name="Sharp S."/>
            <person name="Smith T.C."/>
            <person name="Stanton J.D."/>
            <person name="Ullery H.E."/>
            <person name="Wilson R.J."/>
            <person name="Serrano M.G."/>
            <person name="Buck G."/>
            <person name="Lee V."/>
            <person name="Wang Y."/>
            <person name="Carvalho R."/>
            <person name="Voegtly L."/>
            <person name="Shi R."/>
            <person name="Duckworth R."/>
            <person name="Johnson A."/>
            <person name="Loviza R."/>
            <person name="Walstead R."/>
            <person name="Shah Z."/>
            <person name="Kiflezghi M."/>
            <person name="Wade K."/>
            <person name="Ball S.L."/>
            <person name="Bradley K.W."/>
            <person name="Asai D.J."/>
            <person name="Bowman C.A."/>
            <person name="Russell D.A."/>
            <person name="Pope W.H."/>
            <person name="Jacobs-Sera D."/>
            <person name="Hendrix R.W."/>
            <person name="Hatfull G.F."/>
        </authorList>
    </citation>
    <scope>NUCLEOTIDE SEQUENCE [LARGE SCALE GENOMIC DNA]</scope>
    <source>
        <strain evidence="1 2">DSM 27648</strain>
    </source>
</reference>
<protein>
    <recommendedName>
        <fullName evidence="3">STAS domain-containing protein</fullName>
    </recommendedName>
</protein>
<dbReference type="AlphaFoldDB" id="A0A0K1QEN1"/>
<dbReference type="KEGG" id="llu:AKJ09_10874"/>
<keyword evidence="2" id="KW-1185">Reference proteome</keyword>
<organism evidence="1 2">
    <name type="scientific">Labilithrix luteola</name>
    <dbReference type="NCBI Taxonomy" id="1391654"/>
    <lineage>
        <taxon>Bacteria</taxon>
        <taxon>Pseudomonadati</taxon>
        <taxon>Myxococcota</taxon>
        <taxon>Polyangia</taxon>
        <taxon>Polyangiales</taxon>
        <taxon>Labilitrichaceae</taxon>
        <taxon>Labilithrix</taxon>
    </lineage>
</organism>
<sequence length="83" mass="9513">MLASLHEKAQALGVASVAIDLTQLEFMNSSCFKAFVSWIDRVQQMDAQKQYRIRFVSNPAILWQRRSLHALQCFAAELISIDR</sequence>